<name>A0ABS4XAB2_9MICC</name>
<protein>
    <submittedName>
        <fullName evidence="1">Uncharacterized protein</fullName>
    </submittedName>
</protein>
<comment type="caution">
    <text evidence="1">The sequence shown here is derived from an EMBL/GenBank/DDBJ whole genome shotgun (WGS) entry which is preliminary data.</text>
</comment>
<dbReference type="Proteomes" id="UP001296993">
    <property type="component" value="Unassembled WGS sequence"/>
</dbReference>
<reference evidence="1 2" key="1">
    <citation type="submission" date="2021-03" db="EMBL/GenBank/DDBJ databases">
        <title>Sequencing the genomes of 1000 actinobacteria strains.</title>
        <authorList>
            <person name="Klenk H.-P."/>
        </authorList>
    </citation>
    <scope>NUCLEOTIDE SEQUENCE [LARGE SCALE GENOMIC DNA]</scope>
    <source>
        <strain evidence="1 2">DSM 15797</strain>
    </source>
</reference>
<organism evidence="1 2">
    <name type="scientific">Paeniglutamicibacter kerguelensis</name>
    <dbReference type="NCBI Taxonomy" id="254788"/>
    <lineage>
        <taxon>Bacteria</taxon>
        <taxon>Bacillati</taxon>
        <taxon>Actinomycetota</taxon>
        <taxon>Actinomycetes</taxon>
        <taxon>Micrococcales</taxon>
        <taxon>Micrococcaceae</taxon>
        <taxon>Paeniglutamicibacter</taxon>
    </lineage>
</organism>
<dbReference type="RefSeq" id="WP_245357013.1">
    <property type="nucleotide sequence ID" value="NZ_BAAAJY010000026.1"/>
</dbReference>
<accession>A0ABS4XAB2</accession>
<evidence type="ECO:0000313" key="1">
    <source>
        <dbReference type="EMBL" id="MBP2385408.1"/>
    </source>
</evidence>
<keyword evidence="2" id="KW-1185">Reference proteome</keyword>
<evidence type="ECO:0000313" key="2">
    <source>
        <dbReference type="Proteomes" id="UP001296993"/>
    </source>
</evidence>
<dbReference type="EMBL" id="JAGIOF010000001">
    <property type="protein sequence ID" value="MBP2385408.1"/>
    <property type="molecule type" value="Genomic_DNA"/>
</dbReference>
<gene>
    <name evidence="1" type="ORF">JOF47_000919</name>
</gene>
<proteinExistence type="predicted"/>
<sequence length="56" mass="6043">MSVEDADLGEITCDMQNPFRSVSTTILIAAPGCGPLRCARHWLAALPHVRASHGRL</sequence>